<dbReference type="GO" id="GO:0051301">
    <property type="term" value="P:cell division"/>
    <property type="evidence" value="ECO:0007669"/>
    <property type="project" value="UniProtKB-KW"/>
</dbReference>
<evidence type="ECO:0000256" key="2">
    <source>
        <dbReference type="ARBA" id="ARBA00022737"/>
    </source>
</evidence>
<dbReference type="PANTHER" id="PTHR23048">
    <property type="entry name" value="MYOSIN LIGHT CHAIN 1, 3"/>
    <property type="match status" value="1"/>
</dbReference>
<dbReference type="SUPFAM" id="SSF47473">
    <property type="entry name" value="EF-hand"/>
    <property type="match status" value="1"/>
</dbReference>
<dbReference type="VEuPathDB" id="FungiDB:BON22_3917"/>
<sequence>MSLPLPRRAHVNTAQTRAPSQLKKELLEEQKQEIREAFNLFDMNNDGYLDYHELKVAIRALGFEYSKQEVLELIREYDRDDRNQMHYEDFFAVMGEKVLNRDPLEEIRRAFRLFDDDNTGKISLRNLRRVAKELGENLTDEELRAMIDEFDLDNDGEINEEEFIAICTDN</sequence>
<evidence type="ECO:0000256" key="4">
    <source>
        <dbReference type="ARBA" id="ARBA00070017"/>
    </source>
</evidence>
<dbReference type="PANTHER" id="PTHR23048:SF48">
    <property type="entry name" value="CENTRIN 3"/>
    <property type="match status" value="1"/>
</dbReference>
<proteinExistence type="predicted"/>
<dbReference type="OMA" id="EFFMIMK"/>
<feature type="domain" description="EF-hand" evidence="5">
    <location>
        <begin position="29"/>
        <end position="64"/>
    </location>
</feature>
<dbReference type="GO" id="GO:0030474">
    <property type="term" value="P:spindle pole body duplication"/>
    <property type="evidence" value="ECO:0007669"/>
    <property type="project" value="UniProtKB-ARBA"/>
</dbReference>
<feature type="domain" description="EF-hand" evidence="5">
    <location>
        <begin position="138"/>
        <end position="170"/>
    </location>
</feature>
<reference evidence="7" key="1">
    <citation type="journal article" date="2017" name="Genome Announc.">
        <title>Genome sequences of Cyberlindnera fabianii 65, Pichia kudriavzevii 129, and Saccharomyces cerevisiae 131 isolated from fermented masau fruits in Zimbabwe.</title>
        <authorList>
            <person name="van Rijswijck I.M.H."/>
            <person name="Derks M.F.L."/>
            <person name="Abee T."/>
            <person name="de Ridder D."/>
            <person name="Smid E.J."/>
        </authorList>
    </citation>
    <scope>NUCLEOTIDE SEQUENCE [LARGE SCALE GENOMIC DNA]</scope>
    <source>
        <strain evidence="7">65</strain>
    </source>
</reference>
<dbReference type="InterPro" id="IPR050230">
    <property type="entry name" value="CALM/Myosin/TropC-like"/>
</dbReference>
<dbReference type="Gene3D" id="1.10.238.10">
    <property type="entry name" value="EF-hand"/>
    <property type="match status" value="2"/>
</dbReference>
<feature type="domain" description="EF-hand" evidence="5">
    <location>
        <begin position="102"/>
        <end position="137"/>
    </location>
</feature>
<organism evidence="6 7">
    <name type="scientific">Cyberlindnera fabianii</name>
    <name type="common">Yeast</name>
    <name type="synonym">Hansenula fabianii</name>
    <dbReference type="NCBI Taxonomy" id="36022"/>
    <lineage>
        <taxon>Eukaryota</taxon>
        <taxon>Fungi</taxon>
        <taxon>Dikarya</taxon>
        <taxon>Ascomycota</taxon>
        <taxon>Saccharomycotina</taxon>
        <taxon>Saccharomycetes</taxon>
        <taxon>Phaffomycetales</taxon>
        <taxon>Phaffomycetaceae</taxon>
        <taxon>Cyberlindnera</taxon>
    </lineage>
</organism>
<name>A0A1V2L523_CYBFA</name>
<gene>
    <name evidence="6" type="ORF">BON22_3917</name>
</gene>
<keyword evidence="2" id="KW-0677">Repeat</keyword>
<dbReference type="PROSITE" id="PS50222">
    <property type="entry name" value="EF_HAND_2"/>
    <property type="match status" value="4"/>
</dbReference>
<feature type="domain" description="EF-hand" evidence="5">
    <location>
        <begin position="65"/>
        <end position="100"/>
    </location>
</feature>
<accession>A0A1V2L523</accession>
<evidence type="ECO:0000259" key="5">
    <source>
        <dbReference type="PROSITE" id="PS50222"/>
    </source>
</evidence>
<dbReference type="AlphaFoldDB" id="A0A1V2L523"/>
<dbReference type="InterPro" id="IPR011992">
    <property type="entry name" value="EF-hand-dom_pair"/>
</dbReference>
<dbReference type="SMART" id="SM00054">
    <property type="entry name" value="EFh"/>
    <property type="match status" value="4"/>
</dbReference>
<evidence type="ECO:0000256" key="3">
    <source>
        <dbReference type="ARBA" id="ARBA00022837"/>
    </source>
</evidence>
<keyword evidence="1" id="KW-0479">Metal-binding</keyword>
<keyword evidence="7" id="KW-1185">Reference proteome</keyword>
<comment type="caution">
    <text evidence="6">The sequence shown here is derived from an EMBL/GenBank/DDBJ whole genome shotgun (WGS) entry which is preliminary data.</text>
</comment>
<dbReference type="GO" id="GO:0016460">
    <property type="term" value="C:myosin II complex"/>
    <property type="evidence" value="ECO:0007669"/>
    <property type="project" value="TreeGrafter"/>
</dbReference>
<dbReference type="EMBL" id="MPUK01000008">
    <property type="protein sequence ID" value="ONH66141.1"/>
    <property type="molecule type" value="Genomic_DNA"/>
</dbReference>
<evidence type="ECO:0000256" key="1">
    <source>
        <dbReference type="ARBA" id="ARBA00022723"/>
    </source>
</evidence>
<dbReference type="STRING" id="36022.A0A1V2L523"/>
<dbReference type="FunFam" id="1.10.238.10:FF:000077">
    <property type="entry name" value="Centrin 1"/>
    <property type="match status" value="1"/>
</dbReference>
<protein>
    <recommendedName>
        <fullName evidence="4">Cell division control protein 31</fullName>
    </recommendedName>
</protein>
<evidence type="ECO:0000313" key="6">
    <source>
        <dbReference type="EMBL" id="ONH66141.1"/>
    </source>
</evidence>
<dbReference type="GO" id="GO:0005509">
    <property type="term" value="F:calcium ion binding"/>
    <property type="evidence" value="ECO:0007669"/>
    <property type="project" value="InterPro"/>
</dbReference>
<keyword evidence="3" id="KW-0106">Calcium</keyword>
<evidence type="ECO:0000313" key="7">
    <source>
        <dbReference type="Proteomes" id="UP000189513"/>
    </source>
</evidence>
<keyword evidence="6" id="KW-0131">Cell cycle</keyword>
<dbReference type="InterPro" id="IPR002048">
    <property type="entry name" value="EF_hand_dom"/>
</dbReference>
<dbReference type="Pfam" id="PF13499">
    <property type="entry name" value="EF-hand_7"/>
    <property type="match status" value="2"/>
</dbReference>
<dbReference type="FunFam" id="1.10.238.10:FF:000352">
    <property type="entry name" value="Cell division control protein 31"/>
    <property type="match status" value="1"/>
</dbReference>
<dbReference type="InterPro" id="IPR018247">
    <property type="entry name" value="EF_Hand_1_Ca_BS"/>
</dbReference>
<dbReference type="PROSITE" id="PS00018">
    <property type="entry name" value="EF_HAND_1"/>
    <property type="match status" value="2"/>
</dbReference>
<dbReference type="CDD" id="cd00051">
    <property type="entry name" value="EFh"/>
    <property type="match status" value="1"/>
</dbReference>
<dbReference type="GO" id="GO:0005825">
    <property type="term" value="C:half bridge of spindle pole body"/>
    <property type="evidence" value="ECO:0007669"/>
    <property type="project" value="UniProtKB-ARBA"/>
</dbReference>
<dbReference type="Proteomes" id="UP000189513">
    <property type="component" value="Unassembled WGS sequence"/>
</dbReference>
<keyword evidence="6" id="KW-0132">Cell division</keyword>